<reference evidence="1 2" key="1">
    <citation type="journal article" date="2019" name="Sci. Rep.">
        <title>Orb-weaving spider Araneus ventricosus genome elucidates the spidroin gene catalogue.</title>
        <authorList>
            <person name="Kono N."/>
            <person name="Nakamura H."/>
            <person name="Ohtoshi R."/>
            <person name="Moran D.A.P."/>
            <person name="Shinohara A."/>
            <person name="Yoshida Y."/>
            <person name="Fujiwara M."/>
            <person name="Mori M."/>
            <person name="Tomita M."/>
            <person name="Arakawa K."/>
        </authorList>
    </citation>
    <scope>NUCLEOTIDE SEQUENCE [LARGE SCALE GENOMIC DNA]</scope>
</reference>
<evidence type="ECO:0000313" key="2">
    <source>
        <dbReference type="Proteomes" id="UP000499080"/>
    </source>
</evidence>
<dbReference type="Proteomes" id="UP000499080">
    <property type="component" value="Unassembled WGS sequence"/>
</dbReference>
<keyword evidence="2" id="KW-1185">Reference proteome</keyword>
<dbReference type="AlphaFoldDB" id="A0A4Y2PAV9"/>
<accession>A0A4Y2PAV9</accession>
<proteinExistence type="predicted"/>
<gene>
    <name evidence="1" type="ORF">AVEN_156179_1</name>
</gene>
<protein>
    <submittedName>
        <fullName evidence="1">Uncharacterized protein</fullName>
    </submittedName>
</protein>
<name>A0A4Y2PAV9_ARAVE</name>
<dbReference type="EMBL" id="BGPR01010832">
    <property type="protein sequence ID" value="GBN48202.1"/>
    <property type="molecule type" value="Genomic_DNA"/>
</dbReference>
<evidence type="ECO:0000313" key="1">
    <source>
        <dbReference type="EMBL" id="GBN48202.1"/>
    </source>
</evidence>
<sequence>MEPTTVAEPCINFGVLGSLFGSRRNLISEILSLRKFFPPQPISEAIHNCALKPEKRPRAHAQGCLQTVELLLDCYRVLFNRWGDHVVSFVLGPA</sequence>
<organism evidence="1 2">
    <name type="scientific">Araneus ventricosus</name>
    <name type="common">Orbweaver spider</name>
    <name type="synonym">Epeira ventricosa</name>
    <dbReference type="NCBI Taxonomy" id="182803"/>
    <lineage>
        <taxon>Eukaryota</taxon>
        <taxon>Metazoa</taxon>
        <taxon>Ecdysozoa</taxon>
        <taxon>Arthropoda</taxon>
        <taxon>Chelicerata</taxon>
        <taxon>Arachnida</taxon>
        <taxon>Araneae</taxon>
        <taxon>Araneomorphae</taxon>
        <taxon>Entelegynae</taxon>
        <taxon>Araneoidea</taxon>
        <taxon>Araneidae</taxon>
        <taxon>Araneus</taxon>
    </lineage>
</organism>
<comment type="caution">
    <text evidence="1">The sequence shown here is derived from an EMBL/GenBank/DDBJ whole genome shotgun (WGS) entry which is preliminary data.</text>
</comment>